<dbReference type="RefSeq" id="WP_390190549.1">
    <property type="nucleotide sequence ID" value="NZ_JBHMEP010000001.1"/>
</dbReference>
<protein>
    <submittedName>
        <fullName evidence="5">LuxR C-terminal-related transcriptional regulator</fullName>
    </submittedName>
</protein>
<dbReference type="Gene3D" id="1.25.40.10">
    <property type="entry name" value="Tetratricopeptide repeat domain"/>
    <property type="match status" value="1"/>
</dbReference>
<dbReference type="SUPFAM" id="SSF52540">
    <property type="entry name" value="P-loop containing nucleoside triphosphate hydrolases"/>
    <property type="match status" value="1"/>
</dbReference>
<evidence type="ECO:0000256" key="2">
    <source>
        <dbReference type="ARBA" id="ARBA00023125"/>
    </source>
</evidence>
<organism evidence="5 6">
    <name type="scientific">Vibrio olivae</name>
    <dbReference type="NCBI Taxonomy" id="1243002"/>
    <lineage>
        <taxon>Bacteria</taxon>
        <taxon>Pseudomonadati</taxon>
        <taxon>Pseudomonadota</taxon>
        <taxon>Gammaproteobacteria</taxon>
        <taxon>Vibrionales</taxon>
        <taxon>Vibrionaceae</taxon>
        <taxon>Vibrio</taxon>
    </lineage>
</organism>
<evidence type="ECO:0000313" key="6">
    <source>
        <dbReference type="Proteomes" id="UP001589645"/>
    </source>
</evidence>
<evidence type="ECO:0000313" key="5">
    <source>
        <dbReference type="EMBL" id="MFB9134586.1"/>
    </source>
</evidence>
<gene>
    <name evidence="5" type="ORF">ACFFUV_06310</name>
</gene>
<keyword evidence="1" id="KW-0805">Transcription regulation</keyword>
<dbReference type="CDD" id="cd06170">
    <property type="entry name" value="LuxR_C_like"/>
    <property type="match status" value="1"/>
</dbReference>
<dbReference type="SUPFAM" id="SSF46894">
    <property type="entry name" value="C-terminal effector domain of the bipartite response regulators"/>
    <property type="match status" value="1"/>
</dbReference>
<dbReference type="EMBL" id="JBHMEP010000001">
    <property type="protein sequence ID" value="MFB9134586.1"/>
    <property type="molecule type" value="Genomic_DNA"/>
</dbReference>
<dbReference type="PROSITE" id="PS50043">
    <property type="entry name" value="HTH_LUXR_2"/>
    <property type="match status" value="1"/>
</dbReference>
<comment type="caution">
    <text evidence="5">The sequence shown here is derived from an EMBL/GenBank/DDBJ whole genome shotgun (WGS) entry which is preliminary data.</text>
</comment>
<dbReference type="SMART" id="SM00421">
    <property type="entry name" value="HTH_LUXR"/>
    <property type="match status" value="1"/>
</dbReference>
<keyword evidence="2" id="KW-0238">DNA-binding</keyword>
<dbReference type="PRINTS" id="PR00038">
    <property type="entry name" value="HTHLUXR"/>
</dbReference>
<name>A0ABV5HLY1_9VIBR</name>
<dbReference type="Gene3D" id="1.10.10.10">
    <property type="entry name" value="Winged helix-like DNA-binding domain superfamily/Winged helix DNA-binding domain"/>
    <property type="match status" value="1"/>
</dbReference>
<evidence type="ECO:0000256" key="3">
    <source>
        <dbReference type="ARBA" id="ARBA00023163"/>
    </source>
</evidence>
<dbReference type="InterPro" id="IPR011990">
    <property type="entry name" value="TPR-like_helical_dom_sf"/>
</dbReference>
<evidence type="ECO:0000259" key="4">
    <source>
        <dbReference type="PROSITE" id="PS50043"/>
    </source>
</evidence>
<sequence length="791" mass="92064">MQPRLSLIHQLAAIKTPIVILNGLPGSGKSVVLKQLADYLGQELRTSLPQPEQHSLGCELFWDPVSGSFQQHFQQVIDQLPELEARGQTLYMTASWVGANQWLSSALLYQKVSIIEQHQLFMSEYEIQTWYPNQDATEIWLQTTGWPVLVANWNDIKAERFQDSWYDFVQTRILPQLPFHQQQLLVALAFCPTLNHNSINHQQLNIESVAPLIQLNSLGEMRLGVPYLRSVLQRIAGNELRLYQGAMRLVSKHHHLAGQRIEAIQTAVQSSNFDLAMRWFKDNGGGMYGYYHGYQELEQVLNLFPEMMLKQELQLAWAKMLALLKSHQSIEAQHFIESLPLDNPVWLDSPQQRGIVNLIKSKQKVYFSSTTEQLQVDRQQTIESSFADHHGALMSYYSSTSVSYSNQGEWFQAAVYQDKELALAKKYDIPYLIFYCYFNKARFDLRMGYPTKAHAHITQAERALNRVSYRRTLSYEHNFIDLANGLYLLMSGHIQPAILQWEKVATLRKHSEVWPDFLIQFHSFGLFTQLFEHSMDNAYQLLDELHYEFLVCFADDSGHTLFTLLRVLILQQQQRWVDGQKYLDKLTNHTMTSPQIITGNLQELYQWLTLRNQVGMLCIHQQKRAATITDTPLSSYPWIEVANQLQIIKLRWFKREYAQLQAPLQELIVRCYRLDLWFPALLESDWFHAATQWLWKKDKHRHVNTPLEAAVKAWQQRHQALTSNVEIEELSAKQLQIVQRLAEGLSNKQIAQYCGISESTVKFHLKNLFKQHQIKNRQALLALAKSKNWIK</sequence>
<dbReference type="Proteomes" id="UP001589645">
    <property type="component" value="Unassembled WGS sequence"/>
</dbReference>
<dbReference type="InterPro" id="IPR027417">
    <property type="entry name" value="P-loop_NTPase"/>
</dbReference>
<dbReference type="InterPro" id="IPR016032">
    <property type="entry name" value="Sig_transdc_resp-reg_C-effctor"/>
</dbReference>
<dbReference type="InterPro" id="IPR036388">
    <property type="entry name" value="WH-like_DNA-bd_sf"/>
</dbReference>
<reference evidence="5 6" key="1">
    <citation type="submission" date="2024-09" db="EMBL/GenBank/DDBJ databases">
        <authorList>
            <person name="Sun Q."/>
            <person name="Mori K."/>
        </authorList>
    </citation>
    <scope>NUCLEOTIDE SEQUENCE [LARGE SCALE GENOMIC DNA]</scope>
    <source>
        <strain evidence="5 6">CECT 8064</strain>
    </source>
</reference>
<evidence type="ECO:0000256" key="1">
    <source>
        <dbReference type="ARBA" id="ARBA00023015"/>
    </source>
</evidence>
<proteinExistence type="predicted"/>
<keyword evidence="6" id="KW-1185">Reference proteome</keyword>
<dbReference type="Pfam" id="PF00196">
    <property type="entry name" value="GerE"/>
    <property type="match status" value="1"/>
</dbReference>
<dbReference type="PANTHER" id="PTHR44688:SF16">
    <property type="entry name" value="DNA-BINDING TRANSCRIPTIONAL ACTIVATOR DEVR_DOSR"/>
    <property type="match status" value="1"/>
</dbReference>
<keyword evidence="3" id="KW-0804">Transcription</keyword>
<dbReference type="PANTHER" id="PTHR44688">
    <property type="entry name" value="DNA-BINDING TRANSCRIPTIONAL ACTIVATOR DEVR_DOSR"/>
    <property type="match status" value="1"/>
</dbReference>
<accession>A0ABV5HLY1</accession>
<dbReference type="InterPro" id="IPR000792">
    <property type="entry name" value="Tscrpt_reg_LuxR_C"/>
</dbReference>
<feature type="domain" description="HTH luxR-type" evidence="4">
    <location>
        <begin position="723"/>
        <end position="788"/>
    </location>
</feature>